<reference evidence="1" key="3">
    <citation type="submission" date="2025-09" db="UniProtKB">
        <authorList>
            <consortium name="Ensembl"/>
        </authorList>
    </citation>
    <scope>IDENTIFICATION</scope>
</reference>
<keyword evidence="2" id="KW-1185">Reference proteome</keyword>
<dbReference type="eggNOG" id="ENOG502QV0C">
    <property type="taxonomic scope" value="Eukaryota"/>
</dbReference>
<dbReference type="AlphaFoldDB" id="H3AS83"/>
<reference evidence="1" key="2">
    <citation type="submission" date="2025-08" db="UniProtKB">
        <authorList>
            <consortium name="Ensembl"/>
        </authorList>
    </citation>
    <scope>IDENTIFICATION</scope>
</reference>
<proteinExistence type="predicted"/>
<name>H3AS83_LATCH</name>
<sequence>NGETIERPWLIYSQSTDCVFCFTCKMAALANRGFDSWDHIGRLNDQEQYNEHRQAFTIYQTVDKHIADEYNKKMEVLKRVVSAIKFLTTRSLALKGTNKTFGSLNNCNFLGCLEFLAEYDPFLARHIEWNAGHGTTLYLSPTICEEFIKLVSNKVKQNIVDELKSAKYFSFSIDSMLDISHTDQLTFIVLYMLNNRTPMECFLKFVPITSHTGLHLFNVITETLSDELSINLNDCRGQTFVNNMSSTYSGVQARVLEVNRKAVYNPCMSHSLNLSGCAAAELSINAVTFFAFVQKHYVFSSGSTYRWGLLPDSLNEETSDDNKRKLLPQHLSDTRWSTCADALRSLSLNYKSYQSVLQALGVDTLQKSDTRAEANSLVGTMNHMETAFTTVFWSKILTRINETSKLLQSETMDLCTAVALLKLLSEFVVLQQNNFEQCHNSVMFLSATGNFQVKRQHRPKHMADDSDEPAVVLTGEENFKVDSFYVTVDSLVSNLNRRIHVYSEIDNRFCFLRDDLDSIAVKE</sequence>
<dbReference type="PANTHER" id="PTHR45749:SF23">
    <property type="entry name" value="ZINC FINGER MYM-TYPE PROTEIN 1-LIKE"/>
    <property type="match status" value="1"/>
</dbReference>
<reference evidence="2" key="1">
    <citation type="submission" date="2011-08" db="EMBL/GenBank/DDBJ databases">
        <title>The draft genome of Latimeria chalumnae.</title>
        <authorList>
            <person name="Di Palma F."/>
            <person name="Alfoldi J."/>
            <person name="Johnson J."/>
            <person name="Berlin A."/>
            <person name="Gnerre S."/>
            <person name="Jaffe D."/>
            <person name="MacCallum I."/>
            <person name="Young S."/>
            <person name="Walker B.J."/>
            <person name="Lander E."/>
            <person name="Lindblad-Toh K."/>
        </authorList>
    </citation>
    <scope>NUCLEOTIDE SEQUENCE [LARGE SCALE GENOMIC DNA]</scope>
    <source>
        <strain evidence="2">Wild caught</strain>
    </source>
</reference>
<evidence type="ECO:0000313" key="1">
    <source>
        <dbReference type="Ensembl" id="ENSLACP00000012504.1"/>
    </source>
</evidence>
<dbReference type="Ensembl" id="ENSLACT00000012597.1">
    <property type="protein sequence ID" value="ENSLACP00000012504.1"/>
    <property type="gene ID" value="ENSLACG00000011019.1"/>
</dbReference>
<dbReference type="EMBL" id="AFYH01180251">
    <property type="status" value="NOT_ANNOTATED_CDS"/>
    <property type="molecule type" value="Genomic_DNA"/>
</dbReference>
<dbReference type="SUPFAM" id="SSF53098">
    <property type="entry name" value="Ribonuclease H-like"/>
    <property type="match status" value="1"/>
</dbReference>
<dbReference type="PANTHER" id="PTHR45749">
    <property type="match status" value="1"/>
</dbReference>
<dbReference type="InterPro" id="IPR012337">
    <property type="entry name" value="RNaseH-like_sf"/>
</dbReference>
<dbReference type="EMBL" id="AFYH01180252">
    <property type="status" value="NOT_ANNOTATED_CDS"/>
    <property type="molecule type" value="Genomic_DNA"/>
</dbReference>
<dbReference type="STRING" id="7897.ENSLACP00000012504"/>
<dbReference type="InParanoid" id="H3AS83"/>
<dbReference type="GeneTree" id="ENSGT00940000154356"/>
<evidence type="ECO:0000313" key="2">
    <source>
        <dbReference type="Proteomes" id="UP000008672"/>
    </source>
</evidence>
<organism evidence="1 2">
    <name type="scientific">Latimeria chalumnae</name>
    <name type="common">Coelacanth</name>
    <dbReference type="NCBI Taxonomy" id="7897"/>
    <lineage>
        <taxon>Eukaryota</taxon>
        <taxon>Metazoa</taxon>
        <taxon>Chordata</taxon>
        <taxon>Craniata</taxon>
        <taxon>Vertebrata</taxon>
        <taxon>Euteleostomi</taxon>
        <taxon>Coelacanthiformes</taxon>
        <taxon>Coelacanthidae</taxon>
        <taxon>Latimeria</taxon>
    </lineage>
</organism>
<protein>
    <submittedName>
        <fullName evidence="1">Uncharacterized protein</fullName>
    </submittedName>
</protein>
<dbReference type="Proteomes" id="UP000008672">
    <property type="component" value="Unassembled WGS sequence"/>
</dbReference>
<accession>H3AS83</accession>
<dbReference type="HOGENOM" id="CLU_006175_1_4_1"/>